<comment type="caution">
    <text evidence="2">The sequence shown here is derived from an EMBL/GenBank/DDBJ whole genome shotgun (WGS) entry which is preliminary data.</text>
</comment>
<keyword evidence="3" id="KW-1185">Reference proteome</keyword>
<dbReference type="AlphaFoldDB" id="A0A7J7DEY9"/>
<evidence type="ECO:0000313" key="3">
    <source>
        <dbReference type="Proteomes" id="UP000593562"/>
    </source>
</evidence>
<name>A0A7J7DEY9_TRIWF</name>
<accession>A0A7J7DEY9</accession>
<feature type="compositionally biased region" description="Acidic residues" evidence="1">
    <location>
        <begin position="43"/>
        <end position="64"/>
    </location>
</feature>
<feature type="compositionally biased region" description="Basic residues" evidence="1">
    <location>
        <begin position="1"/>
        <end position="17"/>
    </location>
</feature>
<dbReference type="InParanoid" id="A0A7J7DEY9"/>
<organism evidence="2 3">
    <name type="scientific">Tripterygium wilfordii</name>
    <name type="common">Thunder God vine</name>
    <dbReference type="NCBI Taxonomy" id="458696"/>
    <lineage>
        <taxon>Eukaryota</taxon>
        <taxon>Viridiplantae</taxon>
        <taxon>Streptophyta</taxon>
        <taxon>Embryophyta</taxon>
        <taxon>Tracheophyta</taxon>
        <taxon>Spermatophyta</taxon>
        <taxon>Magnoliopsida</taxon>
        <taxon>eudicotyledons</taxon>
        <taxon>Gunneridae</taxon>
        <taxon>Pentapetalae</taxon>
        <taxon>rosids</taxon>
        <taxon>fabids</taxon>
        <taxon>Celastrales</taxon>
        <taxon>Celastraceae</taxon>
        <taxon>Tripterygium</taxon>
    </lineage>
</organism>
<dbReference type="EMBL" id="JAAARO010000007">
    <property type="protein sequence ID" value="KAF5744839.1"/>
    <property type="molecule type" value="Genomic_DNA"/>
</dbReference>
<protein>
    <submittedName>
        <fullName evidence="2">Uncharacterized protein</fullName>
    </submittedName>
</protein>
<dbReference type="PANTHER" id="PTHR37211">
    <property type="entry name" value="EXPRESSED PROTEIN"/>
    <property type="match status" value="1"/>
</dbReference>
<dbReference type="PANTHER" id="PTHR37211:SF1">
    <property type="entry name" value="EXPRESSED PROTEIN"/>
    <property type="match status" value="1"/>
</dbReference>
<evidence type="ECO:0000256" key="1">
    <source>
        <dbReference type="SAM" id="MobiDB-lite"/>
    </source>
</evidence>
<evidence type="ECO:0000313" key="2">
    <source>
        <dbReference type="EMBL" id="KAF5744839.1"/>
    </source>
</evidence>
<gene>
    <name evidence="2" type="ORF">HS088_TW07G00420</name>
</gene>
<dbReference type="Proteomes" id="UP000593562">
    <property type="component" value="Unassembled WGS sequence"/>
</dbReference>
<feature type="region of interest" description="Disordered" evidence="1">
    <location>
        <begin position="1"/>
        <end position="64"/>
    </location>
</feature>
<feature type="compositionally biased region" description="Polar residues" evidence="1">
    <location>
        <begin position="33"/>
        <end position="42"/>
    </location>
</feature>
<proteinExistence type="predicted"/>
<sequence length="187" mass="21653">MGKKEKKHRHRQQRGSRRGGAAICFDAEEDDTYPSNPLLSSPTDEEGEASGELEVDDDSEEGEMSDIPSKFLLYQQSVQYVWEQAEFEIIEHKTRISLHFHLQKLQKKLHHAFSYSWRLWSLPEIKDCLEEVGFQSVHFWLRQMLDTEKMTSTEGFGVGKDVNILQSLTGCCTDYYDEQSNNNGKLD</sequence>
<reference evidence="2 3" key="1">
    <citation type="journal article" date="2020" name="Nat. Commun.">
        <title>Genome of Tripterygium wilfordii and identification of cytochrome P450 involved in triptolide biosynthesis.</title>
        <authorList>
            <person name="Tu L."/>
            <person name="Su P."/>
            <person name="Zhang Z."/>
            <person name="Gao L."/>
            <person name="Wang J."/>
            <person name="Hu T."/>
            <person name="Zhou J."/>
            <person name="Zhang Y."/>
            <person name="Zhao Y."/>
            <person name="Liu Y."/>
            <person name="Song Y."/>
            <person name="Tong Y."/>
            <person name="Lu Y."/>
            <person name="Yang J."/>
            <person name="Xu C."/>
            <person name="Jia M."/>
            <person name="Peters R.J."/>
            <person name="Huang L."/>
            <person name="Gao W."/>
        </authorList>
    </citation>
    <scope>NUCLEOTIDE SEQUENCE [LARGE SCALE GENOMIC DNA]</scope>
    <source>
        <strain evidence="3">cv. XIE 37</strain>
        <tissue evidence="2">Leaf</tissue>
    </source>
</reference>